<feature type="binding site" evidence="10">
    <location>
        <position position="130"/>
    </location>
    <ligand>
        <name>Mn(2+)</name>
        <dbReference type="ChEBI" id="CHEBI:29035"/>
        <label>1</label>
    </ligand>
</feature>
<dbReference type="Proteomes" id="UP000694844">
    <property type="component" value="Chromosome 4"/>
</dbReference>
<dbReference type="KEGG" id="cvn:111130979"/>
<evidence type="ECO:0000256" key="7">
    <source>
        <dbReference type="ARBA" id="ARBA00022801"/>
    </source>
</evidence>
<dbReference type="CDD" id="cd09989">
    <property type="entry name" value="Arginase"/>
    <property type="match status" value="1"/>
</dbReference>
<evidence type="ECO:0000256" key="13">
    <source>
        <dbReference type="SAM" id="MobiDB-lite"/>
    </source>
</evidence>
<dbReference type="InterPro" id="IPR023696">
    <property type="entry name" value="Ureohydrolase_dom_sf"/>
</dbReference>
<dbReference type="GO" id="GO:0005634">
    <property type="term" value="C:nucleus"/>
    <property type="evidence" value="ECO:0007669"/>
    <property type="project" value="TreeGrafter"/>
</dbReference>
<dbReference type="EC" id="3.5.3.1" evidence="2 12"/>
<dbReference type="PROSITE" id="PS51409">
    <property type="entry name" value="ARGINASE_2"/>
    <property type="match status" value="1"/>
</dbReference>
<dbReference type="FunFam" id="3.40.800.10:FF:000005">
    <property type="entry name" value="Arginase"/>
    <property type="match status" value="1"/>
</dbReference>
<comment type="similarity">
    <text evidence="11 12">Belongs to the arginase family.</text>
</comment>
<comment type="catalytic activity">
    <reaction evidence="9 12">
        <text>L-arginine + H2O = urea + L-ornithine</text>
        <dbReference type="Rhea" id="RHEA:20569"/>
        <dbReference type="ChEBI" id="CHEBI:15377"/>
        <dbReference type="ChEBI" id="CHEBI:16199"/>
        <dbReference type="ChEBI" id="CHEBI:32682"/>
        <dbReference type="ChEBI" id="CHEBI:46911"/>
        <dbReference type="EC" id="3.5.3.1"/>
    </reaction>
</comment>
<feature type="binding site" evidence="10">
    <location>
        <position position="126"/>
    </location>
    <ligand>
        <name>Mn(2+)</name>
        <dbReference type="ChEBI" id="CHEBI:29035"/>
        <label>2</label>
    </ligand>
</feature>
<dbReference type="PANTHER" id="PTHR43782:SF3">
    <property type="entry name" value="ARGINASE"/>
    <property type="match status" value="1"/>
</dbReference>
<protein>
    <recommendedName>
        <fullName evidence="3 12">Arginase</fullName>
        <ecNumber evidence="2 12">3.5.3.1</ecNumber>
    </recommendedName>
</protein>
<evidence type="ECO:0000256" key="8">
    <source>
        <dbReference type="ARBA" id="ARBA00023211"/>
    </source>
</evidence>
<name>A0A8B8E0D6_CRAVI</name>
<feature type="binding site" evidence="10">
    <location>
        <position position="236"/>
    </location>
    <ligand>
        <name>Mn(2+)</name>
        <dbReference type="ChEBI" id="CHEBI:29035"/>
        <label>1</label>
    </ligand>
</feature>
<dbReference type="GeneID" id="111130979"/>
<sequence length="331" mass="35818">MQHSREGKVGVLGCPMYHGQTKPGTKEGPAALRDAGLLEMLKDQGLDVKDFGDVNIPCLEEVPLSDLSVKNPKNVGAASANIATDVHKVLDSGRACLVLGGDHSLAIGSIYGHSLAELDQVVVWVDAHADINTPLTSTSGNIHGMPLSFLVHELQPYTCKLPGFESIKPCISAKDIVYIGLRSVDPGERYIIEKFGIQSFSISEVDKLGIKEVVEKAINYLDPEGKRPIHLSFDVDALDPSLIPCTGTPVLGGLSFREGNYICEELAATGRLSCVDIVEVNPTLGNERDKEITVNAALQIITRCFGNRRQGIYPKDYIFPCPTHLDCGRID</sequence>
<dbReference type="NCBIfam" id="TIGR01229">
    <property type="entry name" value="rocF_arginase"/>
    <property type="match status" value="1"/>
</dbReference>
<organism evidence="14 15">
    <name type="scientific">Crassostrea virginica</name>
    <name type="common">Eastern oyster</name>
    <dbReference type="NCBI Taxonomy" id="6565"/>
    <lineage>
        <taxon>Eukaryota</taxon>
        <taxon>Metazoa</taxon>
        <taxon>Spiralia</taxon>
        <taxon>Lophotrochozoa</taxon>
        <taxon>Mollusca</taxon>
        <taxon>Bivalvia</taxon>
        <taxon>Autobranchia</taxon>
        <taxon>Pteriomorphia</taxon>
        <taxon>Ostreida</taxon>
        <taxon>Ostreoidea</taxon>
        <taxon>Ostreidae</taxon>
        <taxon>Crassostrea</taxon>
    </lineage>
</organism>
<dbReference type="InterPro" id="IPR014033">
    <property type="entry name" value="Arginase"/>
</dbReference>
<keyword evidence="8 10" id="KW-0464">Manganese</keyword>
<evidence type="ECO:0000313" key="14">
    <source>
        <dbReference type="Proteomes" id="UP000694844"/>
    </source>
</evidence>
<comment type="pathway">
    <text evidence="1 12">Nitrogen metabolism; urea cycle; L-ornithine and urea from L-arginine: step 1/1.</text>
</comment>
<evidence type="ECO:0000256" key="2">
    <source>
        <dbReference type="ARBA" id="ARBA00012168"/>
    </source>
</evidence>
<evidence type="ECO:0000256" key="5">
    <source>
        <dbReference type="ARBA" id="ARBA00022503"/>
    </source>
</evidence>
<dbReference type="PANTHER" id="PTHR43782">
    <property type="entry name" value="ARGINASE"/>
    <property type="match status" value="1"/>
</dbReference>
<dbReference type="GO" id="GO:0004053">
    <property type="term" value="F:arginase activity"/>
    <property type="evidence" value="ECO:0007669"/>
    <property type="project" value="UniProtKB-EC"/>
</dbReference>
<dbReference type="UniPathway" id="UPA00158">
    <property type="reaction ID" value="UER00270"/>
</dbReference>
<dbReference type="OrthoDB" id="9992747at2759"/>
<proteinExistence type="inferred from homology"/>
<keyword evidence="7 12" id="KW-0378">Hydrolase</keyword>
<keyword evidence="6 10" id="KW-0479">Metal-binding</keyword>
<dbReference type="GO" id="GO:0030145">
    <property type="term" value="F:manganese ion binding"/>
    <property type="evidence" value="ECO:0007669"/>
    <property type="project" value="TreeGrafter"/>
</dbReference>
<gene>
    <name evidence="15" type="primary">LOC111130979</name>
</gene>
<dbReference type="PIRSF" id="PIRSF036979">
    <property type="entry name" value="Arginase"/>
    <property type="match status" value="1"/>
</dbReference>
<evidence type="ECO:0000256" key="6">
    <source>
        <dbReference type="ARBA" id="ARBA00022723"/>
    </source>
</evidence>
<reference evidence="15" key="1">
    <citation type="submission" date="2025-08" db="UniProtKB">
        <authorList>
            <consortium name="RefSeq"/>
        </authorList>
    </citation>
    <scope>IDENTIFICATION</scope>
    <source>
        <tissue evidence="15">Whole sample</tissue>
    </source>
</reference>
<evidence type="ECO:0000256" key="4">
    <source>
        <dbReference type="ARBA" id="ARBA00022436"/>
    </source>
</evidence>
<comment type="cofactor">
    <cofactor evidence="10 12">
        <name>Mn(2+)</name>
        <dbReference type="ChEBI" id="CHEBI:29035"/>
    </cofactor>
    <text evidence="10 12">Binds 2 manganese ions per subunit.</text>
</comment>
<keyword evidence="4 12" id="KW-0835">Urea cycle</keyword>
<keyword evidence="14" id="KW-1185">Reference proteome</keyword>
<dbReference type="GO" id="GO:0005829">
    <property type="term" value="C:cytosol"/>
    <property type="evidence" value="ECO:0007669"/>
    <property type="project" value="TreeGrafter"/>
</dbReference>
<dbReference type="Gene3D" id="3.40.800.10">
    <property type="entry name" value="Ureohydrolase domain"/>
    <property type="match status" value="1"/>
</dbReference>
<keyword evidence="5 12" id="KW-0056">Arginine metabolism</keyword>
<feature type="binding site" evidence="10">
    <location>
        <position position="234"/>
    </location>
    <ligand>
        <name>Mn(2+)</name>
        <dbReference type="ChEBI" id="CHEBI:29035"/>
        <label>2</label>
    </ligand>
</feature>
<dbReference type="Pfam" id="PF00491">
    <property type="entry name" value="Arginase"/>
    <property type="match status" value="1"/>
</dbReference>
<dbReference type="RefSeq" id="XP_022333997.1">
    <property type="nucleotide sequence ID" value="XM_022478289.1"/>
</dbReference>
<feature type="binding site" evidence="10">
    <location>
        <position position="128"/>
    </location>
    <ligand>
        <name>Mn(2+)</name>
        <dbReference type="ChEBI" id="CHEBI:29035"/>
        <label>1</label>
    </ligand>
</feature>
<evidence type="ECO:0000256" key="12">
    <source>
        <dbReference type="RuleBase" id="RU361159"/>
    </source>
</evidence>
<dbReference type="GO" id="GO:0000050">
    <property type="term" value="P:urea cycle"/>
    <property type="evidence" value="ECO:0007669"/>
    <property type="project" value="UniProtKB-UniPathway"/>
</dbReference>
<evidence type="ECO:0000256" key="1">
    <source>
        <dbReference type="ARBA" id="ARBA00005098"/>
    </source>
</evidence>
<evidence type="ECO:0000256" key="3">
    <source>
        <dbReference type="ARBA" id="ARBA00018123"/>
    </source>
</evidence>
<evidence type="ECO:0000256" key="11">
    <source>
        <dbReference type="PROSITE-ProRule" id="PRU00742"/>
    </source>
</evidence>
<accession>A0A8B8E0D6</accession>
<dbReference type="GO" id="GO:0010121">
    <property type="term" value="P:L-arginine catabolic process to proline via ornithine"/>
    <property type="evidence" value="ECO:0007669"/>
    <property type="project" value="UniProtKB-ARBA"/>
</dbReference>
<dbReference type="SUPFAM" id="SSF52768">
    <property type="entry name" value="Arginase/deacetylase"/>
    <property type="match status" value="1"/>
</dbReference>
<dbReference type="InterPro" id="IPR006035">
    <property type="entry name" value="Ureohydrolase"/>
</dbReference>
<evidence type="ECO:0000313" key="15">
    <source>
        <dbReference type="RefSeq" id="XP_022333997.1"/>
    </source>
</evidence>
<evidence type="ECO:0000256" key="9">
    <source>
        <dbReference type="ARBA" id="ARBA00047391"/>
    </source>
</evidence>
<feature type="region of interest" description="Disordered" evidence="13">
    <location>
        <begin position="1"/>
        <end position="27"/>
    </location>
</feature>
<dbReference type="PRINTS" id="PR00116">
    <property type="entry name" value="ARGINASE"/>
</dbReference>
<dbReference type="AlphaFoldDB" id="A0A8B8E0D6"/>
<evidence type="ECO:0000256" key="10">
    <source>
        <dbReference type="PIRSR" id="PIRSR036979-1"/>
    </source>
</evidence>
<feature type="binding site" evidence="10">
    <location>
        <position position="103"/>
    </location>
    <ligand>
        <name>Mn(2+)</name>
        <dbReference type="ChEBI" id="CHEBI:29035"/>
        <label>1</label>
    </ligand>
</feature>